<keyword evidence="4" id="KW-0732">Signal</keyword>
<feature type="domain" description="Glycosyl hydrolase family 92 N-terminal" evidence="6">
    <location>
        <begin position="40"/>
        <end position="285"/>
    </location>
</feature>
<dbReference type="InterPro" id="IPR050883">
    <property type="entry name" value="PNGase"/>
</dbReference>
<evidence type="ECO:0000313" key="7">
    <source>
        <dbReference type="EMBL" id="ATA68321.1"/>
    </source>
</evidence>
<dbReference type="SUPFAM" id="SSF48208">
    <property type="entry name" value="Six-hairpin glycosidases"/>
    <property type="match status" value="1"/>
</dbReference>
<evidence type="ECO:0000313" key="8">
    <source>
        <dbReference type="Proteomes" id="UP000242855"/>
    </source>
</evidence>
<dbReference type="GO" id="GO:0005829">
    <property type="term" value="C:cytosol"/>
    <property type="evidence" value="ECO:0007669"/>
    <property type="project" value="TreeGrafter"/>
</dbReference>
<evidence type="ECO:0000259" key="5">
    <source>
        <dbReference type="Pfam" id="PF07971"/>
    </source>
</evidence>
<dbReference type="RefSeq" id="WP_098028940.1">
    <property type="nucleotide sequence ID" value="NZ_CP022378.1"/>
</dbReference>
<dbReference type="Pfam" id="PF17678">
    <property type="entry name" value="Glyco_hydro_92N"/>
    <property type="match status" value="1"/>
</dbReference>
<feature type="domain" description="Glycosyl hydrolase family 92" evidence="5">
    <location>
        <begin position="292"/>
        <end position="754"/>
    </location>
</feature>
<dbReference type="NCBIfam" id="TIGR01180">
    <property type="entry name" value="aman2_put"/>
    <property type="match status" value="1"/>
</dbReference>
<reference evidence="7 8" key="1">
    <citation type="journal article" date="2017" name="Genome Announc.">
        <title>Twelve Complete Reference Genomes of Clinical Isolates in the Capnocytophaga Genus.</title>
        <authorList>
            <person name="Villarma A."/>
            <person name="Gulvik C.A."/>
            <person name="Rowe L.A."/>
            <person name="Sheth M."/>
            <person name="Juieng P."/>
            <person name="Nicholson A.C."/>
            <person name="Loparev V.N."/>
            <person name="McQuiston J.R."/>
        </authorList>
    </citation>
    <scope>NUCLEOTIDE SEQUENCE [LARGE SCALE GENOMIC DNA]</scope>
    <source>
        <strain evidence="7 8">G7591</strain>
    </source>
</reference>
<sequence length="759" mass="85772">MKLKYTTFTALSILLLASCKNEVAKNQETEQPEVKPLTTYVDPFIGTGGHGHTYPGATVPFGMLQVSPVNGISGWDWCSGYHHSDTLLIGFGHLSLSGTGIGDLNDILLMPVNKEYDLSQLSTGKKDQYPKAALDFRNQVTYKSRYSHQNEKAEPGYYQVFLEDPKVNAELTADQYVAYHKYTYQKGDTQSVILNLGFAINWDSPTEMFIQQSNRKLDGQNDGNIITGHRFSTGWAKNQKVFFAIAFSKPIKDLQLQSSGKQISSGQFFFDNSTGEELVVRVAVSSVSEENALANLDLYDKRTFAEVRQKAHDTWEKHLSSIEIETPVDSLKTIFYTALYHTQVAPVTFSDKNGQFRQQNDEIYTTKDFTAYSTLSLWDTFRAENPLITLLQPKKSSDIISSMLAYSDVINKLPVWTLYGNETDCMTGYHSIPVIVEAYLKGVRSFDAEKAFEMMKKTMMGDERGLKFYKQYGYIPYDKWDESVTITLEYAYDDWCVAQMAKALGKTDDYEFFMKRSEAYKHLFDPTTGFMRGKSASGKWREPFDPKHSNHREATDYTEGNAWQHSWFVPQNPQGLIEAFGGKEKFTTHLEKLFTESSEITGDNVSADITGLIGQYAHGNEPSHHIAYLFNKAGKPHRTQYWVNEILKTQYNTTPNGYSGNEDCGQMSAWYVWSSIGLYPMNPVSGEYEIGRPLFPKAKINLPNGKTFTIIAENVSAENMYIQSATLNGKPLDRTFITDEELKNGGELKFIMGSAPTGK</sequence>
<protein>
    <submittedName>
        <fullName evidence="7">Alpha-mannosidase</fullName>
    </submittedName>
</protein>
<dbReference type="GO" id="GO:0030246">
    <property type="term" value="F:carbohydrate binding"/>
    <property type="evidence" value="ECO:0007669"/>
    <property type="project" value="InterPro"/>
</dbReference>
<dbReference type="Pfam" id="PF07971">
    <property type="entry name" value="Glyco_hydro_92"/>
    <property type="match status" value="1"/>
</dbReference>
<accession>A0A250E646</accession>
<dbReference type="InterPro" id="IPR012939">
    <property type="entry name" value="Glyco_hydro_92"/>
</dbReference>
<dbReference type="GO" id="GO:0006516">
    <property type="term" value="P:glycoprotein catabolic process"/>
    <property type="evidence" value="ECO:0007669"/>
    <property type="project" value="TreeGrafter"/>
</dbReference>
<dbReference type="PANTHER" id="PTHR12143">
    <property type="entry name" value="PEPTIDE N-GLYCANASE PNGASE -RELATED"/>
    <property type="match status" value="1"/>
</dbReference>
<name>A0A250E646_9FLAO</name>
<evidence type="ECO:0000259" key="6">
    <source>
        <dbReference type="Pfam" id="PF17678"/>
    </source>
</evidence>
<dbReference type="Gene3D" id="2.70.98.10">
    <property type="match status" value="1"/>
</dbReference>
<dbReference type="PANTHER" id="PTHR12143:SF39">
    <property type="entry name" value="SECRETED PROTEIN"/>
    <property type="match status" value="1"/>
</dbReference>
<organism evidence="7 8">
    <name type="scientific">Capnocytophaga cynodegmi</name>
    <dbReference type="NCBI Taxonomy" id="28189"/>
    <lineage>
        <taxon>Bacteria</taxon>
        <taxon>Pseudomonadati</taxon>
        <taxon>Bacteroidota</taxon>
        <taxon>Flavobacteriia</taxon>
        <taxon>Flavobacteriales</taxon>
        <taxon>Flavobacteriaceae</taxon>
        <taxon>Capnocytophaga</taxon>
    </lineage>
</organism>
<gene>
    <name evidence="7" type="ORF">CGC48_06570</name>
</gene>
<dbReference type="GeneID" id="96781457"/>
<feature type="chain" id="PRO_5012942140" evidence="4">
    <location>
        <begin position="25"/>
        <end position="759"/>
    </location>
</feature>
<dbReference type="AlphaFoldDB" id="A0A250E646"/>
<proteinExistence type="predicted"/>
<dbReference type="InterPro" id="IPR008928">
    <property type="entry name" value="6-hairpin_glycosidase_sf"/>
</dbReference>
<evidence type="ECO:0000256" key="4">
    <source>
        <dbReference type="SAM" id="SignalP"/>
    </source>
</evidence>
<keyword evidence="3" id="KW-0106">Calcium</keyword>
<dbReference type="FunFam" id="1.20.1050.60:FF:000001">
    <property type="entry name" value="Putative alpha-1,2-mannosidase"/>
    <property type="match status" value="1"/>
</dbReference>
<dbReference type="Gene3D" id="1.20.1050.60">
    <property type="entry name" value="alpha-1,2-mannosidase"/>
    <property type="match status" value="1"/>
</dbReference>
<comment type="subunit">
    <text evidence="2">Monomer.</text>
</comment>
<dbReference type="InterPro" id="IPR014718">
    <property type="entry name" value="GH-type_carb-bd"/>
</dbReference>
<evidence type="ECO:0000256" key="1">
    <source>
        <dbReference type="ARBA" id="ARBA00001913"/>
    </source>
</evidence>
<dbReference type="EMBL" id="CP022378">
    <property type="protein sequence ID" value="ATA68321.1"/>
    <property type="molecule type" value="Genomic_DNA"/>
</dbReference>
<dbReference type="GO" id="GO:0005975">
    <property type="term" value="P:carbohydrate metabolic process"/>
    <property type="evidence" value="ECO:0007669"/>
    <property type="project" value="InterPro"/>
</dbReference>
<dbReference type="InterPro" id="IPR005887">
    <property type="entry name" value="GH92_a_mannosidase_put"/>
</dbReference>
<dbReference type="Gene3D" id="1.20.1610.10">
    <property type="entry name" value="alpha-1,2-mannosidases domains"/>
    <property type="match status" value="1"/>
</dbReference>
<dbReference type="Gene3D" id="3.30.2080.10">
    <property type="entry name" value="GH92 mannosidase domain"/>
    <property type="match status" value="1"/>
</dbReference>
<dbReference type="Proteomes" id="UP000242855">
    <property type="component" value="Chromosome"/>
</dbReference>
<dbReference type="FunFam" id="3.30.2080.10:FF:000001">
    <property type="entry name" value="Alpha-1,2-mannosidase subfamily"/>
    <property type="match status" value="1"/>
</dbReference>
<dbReference type="GO" id="GO:0000224">
    <property type="term" value="F:peptide-N4-(N-acetyl-beta-glucosaminyl)asparagine amidase activity"/>
    <property type="evidence" value="ECO:0007669"/>
    <property type="project" value="TreeGrafter"/>
</dbReference>
<feature type="signal peptide" evidence="4">
    <location>
        <begin position="1"/>
        <end position="24"/>
    </location>
</feature>
<dbReference type="FunFam" id="1.20.1610.10:FF:000001">
    <property type="entry name" value="Putative alpha-1,2-mannosidase"/>
    <property type="match status" value="1"/>
</dbReference>
<evidence type="ECO:0000256" key="2">
    <source>
        <dbReference type="ARBA" id="ARBA00011245"/>
    </source>
</evidence>
<dbReference type="KEGG" id="ccyn:CGC48_06570"/>
<comment type="cofactor">
    <cofactor evidence="1">
        <name>Ca(2+)</name>
        <dbReference type="ChEBI" id="CHEBI:29108"/>
    </cofactor>
</comment>
<dbReference type="PROSITE" id="PS51257">
    <property type="entry name" value="PROKAR_LIPOPROTEIN"/>
    <property type="match status" value="1"/>
</dbReference>
<dbReference type="InterPro" id="IPR041371">
    <property type="entry name" value="GH92_N"/>
</dbReference>
<evidence type="ECO:0000256" key="3">
    <source>
        <dbReference type="ARBA" id="ARBA00022837"/>
    </source>
</evidence>